<name>A0A0F9IK13_9ZZZZ</name>
<protein>
    <submittedName>
        <fullName evidence="1">Uncharacterized protein</fullName>
    </submittedName>
</protein>
<dbReference type="EMBL" id="LAZR01020796">
    <property type="protein sequence ID" value="KKL87592.1"/>
    <property type="molecule type" value="Genomic_DNA"/>
</dbReference>
<sequence>MGKINLSYYDSIAMKFLLNHPKYSYPKELILGVINSIDGIRVFLYQYGIYKIKEITLKTI</sequence>
<proteinExistence type="predicted"/>
<accession>A0A0F9IK13</accession>
<reference evidence="1" key="1">
    <citation type="journal article" date="2015" name="Nature">
        <title>Complex archaea that bridge the gap between prokaryotes and eukaryotes.</title>
        <authorList>
            <person name="Spang A."/>
            <person name="Saw J.H."/>
            <person name="Jorgensen S.L."/>
            <person name="Zaremba-Niedzwiedzka K."/>
            <person name="Martijn J."/>
            <person name="Lind A.E."/>
            <person name="van Eijk R."/>
            <person name="Schleper C."/>
            <person name="Guy L."/>
            <person name="Ettema T.J."/>
        </authorList>
    </citation>
    <scope>NUCLEOTIDE SEQUENCE</scope>
</reference>
<evidence type="ECO:0000313" key="1">
    <source>
        <dbReference type="EMBL" id="KKL87592.1"/>
    </source>
</evidence>
<comment type="caution">
    <text evidence="1">The sequence shown here is derived from an EMBL/GenBank/DDBJ whole genome shotgun (WGS) entry which is preliminary data.</text>
</comment>
<gene>
    <name evidence="1" type="ORF">LCGC14_1933160</name>
</gene>
<dbReference type="AlphaFoldDB" id="A0A0F9IK13"/>
<organism evidence="1">
    <name type="scientific">marine sediment metagenome</name>
    <dbReference type="NCBI Taxonomy" id="412755"/>
    <lineage>
        <taxon>unclassified sequences</taxon>
        <taxon>metagenomes</taxon>
        <taxon>ecological metagenomes</taxon>
    </lineage>
</organism>